<dbReference type="EMBL" id="JAAKZV010000155">
    <property type="protein sequence ID" value="NGN67674.1"/>
    <property type="molecule type" value="Genomic_DNA"/>
</dbReference>
<accession>A0A6G4U670</accession>
<comment type="caution">
    <text evidence="2">The sequence shown here is derived from an EMBL/GenBank/DDBJ whole genome shotgun (WGS) entry which is preliminary data.</text>
</comment>
<dbReference type="AlphaFoldDB" id="A0A6G4U670"/>
<keyword evidence="1" id="KW-1133">Transmembrane helix</keyword>
<name>A0A6G4U670_9ACTN</name>
<feature type="transmembrane region" description="Helical" evidence="1">
    <location>
        <begin position="96"/>
        <end position="112"/>
    </location>
</feature>
<evidence type="ECO:0000313" key="3">
    <source>
        <dbReference type="Proteomes" id="UP000481583"/>
    </source>
</evidence>
<dbReference type="RefSeq" id="WP_165240965.1">
    <property type="nucleotide sequence ID" value="NZ_JAAKZV010000155.1"/>
</dbReference>
<keyword evidence="1" id="KW-0472">Membrane</keyword>
<protein>
    <recommendedName>
        <fullName evidence="4">Integral membrane protein</fullName>
    </recommendedName>
</protein>
<organism evidence="2 3">
    <name type="scientific">Streptomyces coryli</name>
    <dbReference type="NCBI Taxonomy" id="1128680"/>
    <lineage>
        <taxon>Bacteria</taxon>
        <taxon>Bacillati</taxon>
        <taxon>Actinomycetota</taxon>
        <taxon>Actinomycetes</taxon>
        <taxon>Kitasatosporales</taxon>
        <taxon>Streptomycetaceae</taxon>
        <taxon>Streptomyces</taxon>
    </lineage>
</organism>
<gene>
    <name evidence="2" type="ORF">G5C51_27705</name>
</gene>
<feature type="transmembrane region" description="Helical" evidence="1">
    <location>
        <begin position="7"/>
        <end position="28"/>
    </location>
</feature>
<keyword evidence="1" id="KW-0812">Transmembrane</keyword>
<reference evidence="2 3" key="1">
    <citation type="submission" date="2020-02" db="EMBL/GenBank/DDBJ databases">
        <title>Whole-genome analyses of novel actinobacteria.</title>
        <authorList>
            <person name="Sahin N."/>
        </authorList>
    </citation>
    <scope>NUCLEOTIDE SEQUENCE [LARGE SCALE GENOMIC DNA]</scope>
    <source>
        <strain evidence="2 3">A7024</strain>
    </source>
</reference>
<keyword evidence="3" id="KW-1185">Reference proteome</keyword>
<evidence type="ECO:0000256" key="1">
    <source>
        <dbReference type="SAM" id="Phobius"/>
    </source>
</evidence>
<dbReference type="Proteomes" id="UP000481583">
    <property type="component" value="Unassembled WGS sequence"/>
</dbReference>
<sequence>MEALARVAVMVRAGAAPLWWLGVLAAGIGGFVPGLTGPAIGVYGGAAAAIITAAAVALARRGRYTQRADEALRAPRSVILQDRAVTARAWRTAHRWWLAAAFLVAVAAAFAIPAAPGMVLAGAGAGLWAKAAWIGRLERARDALLWIRTDANSPLAGAYRTTGLAAGDALPGGAKRVPAAKAKTKA</sequence>
<proteinExistence type="predicted"/>
<feature type="transmembrane region" description="Helical" evidence="1">
    <location>
        <begin position="40"/>
        <end position="59"/>
    </location>
</feature>
<evidence type="ECO:0008006" key="4">
    <source>
        <dbReference type="Google" id="ProtNLM"/>
    </source>
</evidence>
<evidence type="ECO:0000313" key="2">
    <source>
        <dbReference type="EMBL" id="NGN67674.1"/>
    </source>
</evidence>